<accession>Q9F8A3</accession>
<dbReference type="EMBL" id="AF250508">
    <property type="protein sequence ID" value="AAG29957.1"/>
    <property type="molecule type" value="Genomic_DNA"/>
</dbReference>
<proteinExistence type="predicted"/>
<evidence type="ECO:0000313" key="3">
    <source>
        <dbReference type="EMBL" id="AAG29957.1"/>
    </source>
</evidence>
<feature type="domain" description="Major outer sheath protein N-terminal" evidence="1">
    <location>
        <begin position="112"/>
        <end position="304"/>
    </location>
</feature>
<organism evidence="3">
    <name type="scientific">Treponema pallidum</name>
    <dbReference type="NCBI Taxonomy" id="160"/>
    <lineage>
        <taxon>Bacteria</taxon>
        <taxon>Pseudomonadati</taxon>
        <taxon>Spirochaetota</taxon>
        <taxon>Spirochaetia</taxon>
        <taxon>Spirochaetales</taxon>
        <taxon>Treponemataceae</taxon>
        <taxon>Treponema</taxon>
    </lineage>
</organism>
<evidence type="ECO:0000259" key="2">
    <source>
        <dbReference type="Pfam" id="PF02722"/>
    </source>
</evidence>
<sequence length="525" mass="57355">MIDPSATSRYGSPRLVSNGFRHRRKVVYQRVGHRRFSLIFFFVVVLGRSPRLWAQVSFTPDIEGYAELAWGIASETGGAGALKHGFKTTTDFKIVFPIVAKKDFKYRGEGNVYAEINVKALKLSLESNGGAKFDTKGSAKTIEATLHCYGAYLTIGKNPDFKSTFAVLWEPWTANGDYKSKGDKPVYEPGFEGAGGKLGYKQTDIAGTGLTFDIAFKFASNTDWEGKDSQGKAPAAGVTHSKYGLGGDILFGWERTREDGVQEYIKVELTGNSTLSGDYARAGAAVPAAADDILWDVGAKVSMKLWGLCALAATDVGHKKENAANVNGTVGADALLTLGYRWFSAGGYFASKASNVFKDVFLTNAMDMQTHDCAAYIKLETKGSDPDTSFLEGLDLGVDVCTYMPVHWKALALPAAAAAAAANINFPVYGKVWGSYRHDMGEYGWVKVYANLYGGTNKKNDAAALTKWSKEYCGYYECGVVVSPLEKVEIRLSWEQGKLQENSNVVIEKNVTERWQFVGACRLIW</sequence>
<dbReference type="Pfam" id="PF02707">
    <property type="entry name" value="MOSP_N"/>
    <property type="match status" value="1"/>
</dbReference>
<dbReference type="InterPro" id="IPR003857">
    <property type="entry name" value="MOSP_N"/>
</dbReference>
<gene>
    <name evidence="3" type="primary">tprK</name>
</gene>
<dbReference type="AlphaFoldDB" id="Q9F8A3"/>
<protein>
    <submittedName>
        <fullName evidence="3">TprK</fullName>
    </submittedName>
</protein>
<evidence type="ECO:0000259" key="1">
    <source>
        <dbReference type="Pfam" id="PF02707"/>
    </source>
</evidence>
<dbReference type="Pfam" id="PF02722">
    <property type="entry name" value="MOSP_C"/>
    <property type="match status" value="1"/>
</dbReference>
<name>Q9F8A3_TREPL</name>
<dbReference type="InterPro" id="IPR003872">
    <property type="entry name" value="MOSP_C"/>
</dbReference>
<feature type="domain" description="Major outer sheath protein C-terminal" evidence="2">
    <location>
        <begin position="333"/>
        <end position="525"/>
    </location>
</feature>
<dbReference type="NCBIfam" id="NF033926">
    <property type="entry name" value="msp_porin"/>
    <property type="match status" value="2"/>
</dbReference>
<reference evidence="3" key="1">
    <citation type="journal article" date="2000" name="Infect. Immun.">
        <title>The sequence-variable, single-copy tprK gene of Treponema pallidum Nichols strain UNC and Street strain 14 encodes heterogeneous TprK proteins.</title>
        <authorList>
            <person name="Stamm L.V."/>
            <person name="Bergen H.L."/>
        </authorList>
    </citation>
    <scope>NUCLEOTIDE SEQUENCE</scope>
    <source>
        <strain evidence="3">SS14</strain>
    </source>
</reference>